<feature type="non-terminal residue" evidence="1">
    <location>
        <position position="1"/>
    </location>
</feature>
<organism evidence="1 2">
    <name type="scientific">Penicillium nalgiovense</name>
    <dbReference type="NCBI Taxonomy" id="60175"/>
    <lineage>
        <taxon>Eukaryota</taxon>
        <taxon>Fungi</taxon>
        <taxon>Dikarya</taxon>
        <taxon>Ascomycota</taxon>
        <taxon>Pezizomycotina</taxon>
        <taxon>Eurotiomycetes</taxon>
        <taxon>Eurotiomycetidae</taxon>
        <taxon>Eurotiales</taxon>
        <taxon>Aspergillaceae</taxon>
        <taxon>Penicillium</taxon>
    </lineage>
</organism>
<dbReference type="EMBL" id="MOOB01000359">
    <property type="protein sequence ID" value="OQE58767.1"/>
    <property type="molecule type" value="Genomic_DNA"/>
</dbReference>
<comment type="caution">
    <text evidence="1">The sequence shown here is derived from an EMBL/GenBank/DDBJ whole genome shotgun (WGS) entry which is preliminary data.</text>
</comment>
<dbReference type="Proteomes" id="UP000191691">
    <property type="component" value="Unassembled WGS sequence"/>
</dbReference>
<evidence type="ECO:0000313" key="2">
    <source>
        <dbReference type="Proteomes" id="UP000191691"/>
    </source>
</evidence>
<reference evidence="2" key="1">
    <citation type="journal article" date="2017" name="Nat. Microbiol.">
        <title>Global analysis of biosynthetic gene clusters reveals vast potential of secondary metabolite production in Penicillium species.</title>
        <authorList>
            <person name="Nielsen J.C."/>
            <person name="Grijseels S."/>
            <person name="Prigent S."/>
            <person name="Ji B."/>
            <person name="Dainat J."/>
            <person name="Nielsen K.F."/>
            <person name="Frisvad J.C."/>
            <person name="Workman M."/>
            <person name="Nielsen J."/>
        </authorList>
    </citation>
    <scope>NUCLEOTIDE SEQUENCE [LARGE SCALE GENOMIC DNA]</scope>
    <source>
        <strain evidence="2">IBT 13039</strain>
    </source>
</reference>
<evidence type="ECO:0000313" key="1">
    <source>
        <dbReference type="EMBL" id="OQE58767.1"/>
    </source>
</evidence>
<gene>
    <name evidence="1" type="ORF">PENNAL_c0359G02072</name>
</gene>
<accession>A0A1V6W771</accession>
<keyword evidence="2" id="KW-1185">Reference proteome</keyword>
<sequence>GNFCSQENTTTDRVVGYHSVAKVCMIFQILTAPAVPSKQQSPVPSDTDGRRLWAYGSCLDL</sequence>
<name>A0A1V6W771_PENNA</name>
<proteinExistence type="predicted"/>
<dbReference type="AlphaFoldDB" id="A0A1V6W771"/>
<protein>
    <submittedName>
        <fullName evidence="1">Uncharacterized protein</fullName>
    </submittedName>
</protein>